<name>A0A162XZT8_9FLAO</name>
<evidence type="ECO:0000256" key="2">
    <source>
        <dbReference type="ARBA" id="ARBA00023125"/>
    </source>
</evidence>
<reference evidence="5 6" key="1">
    <citation type="submission" date="2016-01" db="EMBL/GenBank/DDBJ databases">
        <title>The draft genome sequence of Aquimarina sp. RZW4-3-2.</title>
        <authorList>
            <person name="Wang Y."/>
        </authorList>
    </citation>
    <scope>NUCLEOTIDE SEQUENCE [LARGE SCALE GENOMIC DNA]</scope>
    <source>
        <strain evidence="5 6">RZW4-3-2</strain>
    </source>
</reference>
<dbReference type="EMBL" id="LQRT01000046">
    <property type="protein sequence ID" value="KZS38858.1"/>
    <property type="molecule type" value="Genomic_DNA"/>
</dbReference>
<dbReference type="PANTHER" id="PTHR43280:SF34">
    <property type="entry name" value="ARAC-FAMILY TRANSCRIPTIONAL REGULATOR"/>
    <property type="match status" value="1"/>
</dbReference>
<keyword evidence="1" id="KW-0805">Transcription regulation</keyword>
<evidence type="ECO:0000256" key="1">
    <source>
        <dbReference type="ARBA" id="ARBA00023015"/>
    </source>
</evidence>
<dbReference type="RefSeq" id="WP_066318693.1">
    <property type="nucleotide sequence ID" value="NZ_LQRT01000046.1"/>
</dbReference>
<dbReference type="PROSITE" id="PS01124">
    <property type="entry name" value="HTH_ARAC_FAMILY_2"/>
    <property type="match status" value="1"/>
</dbReference>
<feature type="domain" description="HTH araC/xylS-type" evidence="4">
    <location>
        <begin position="189"/>
        <end position="287"/>
    </location>
</feature>
<dbReference type="GO" id="GO:0043565">
    <property type="term" value="F:sequence-specific DNA binding"/>
    <property type="evidence" value="ECO:0007669"/>
    <property type="project" value="InterPro"/>
</dbReference>
<evidence type="ECO:0000256" key="3">
    <source>
        <dbReference type="ARBA" id="ARBA00023163"/>
    </source>
</evidence>
<dbReference type="Proteomes" id="UP000076715">
    <property type="component" value="Unassembled WGS sequence"/>
</dbReference>
<dbReference type="PANTHER" id="PTHR43280">
    <property type="entry name" value="ARAC-FAMILY TRANSCRIPTIONAL REGULATOR"/>
    <property type="match status" value="1"/>
</dbReference>
<evidence type="ECO:0000313" key="5">
    <source>
        <dbReference type="EMBL" id="KZS38858.1"/>
    </source>
</evidence>
<dbReference type="InterPro" id="IPR018060">
    <property type="entry name" value="HTH_AraC"/>
</dbReference>
<organism evidence="5 6">
    <name type="scientific">Aquimarina aggregata</name>
    <dbReference type="NCBI Taxonomy" id="1642818"/>
    <lineage>
        <taxon>Bacteria</taxon>
        <taxon>Pseudomonadati</taxon>
        <taxon>Bacteroidota</taxon>
        <taxon>Flavobacteriia</taxon>
        <taxon>Flavobacteriales</taxon>
        <taxon>Flavobacteriaceae</taxon>
        <taxon>Aquimarina</taxon>
    </lineage>
</organism>
<dbReference type="OrthoDB" id="1410704at2"/>
<dbReference type="SUPFAM" id="SSF46689">
    <property type="entry name" value="Homeodomain-like"/>
    <property type="match status" value="2"/>
</dbReference>
<dbReference type="SMART" id="SM00342">
    <property type="entry name" value="HTH_ARAC"/>
    <property type="match status" value="1"/>
</dbReference>
<dbReference type="Gene3D" id="2.60.120.10">
    <property type="entry name" value="Jelly Rolls"/>
    <property type="match status" value="1"/>
</dbReference>
<dbReference type="GO" id="GO:0003700">
    <property type="term" value="F:DNA-binding transcription factor activity"/>
    <property type="evidence" value="ECO:0007669"/>
    <property type="project" value="InterPro"/>
</dbReference>
<keyword evidence="6" id="KW-1185">Reference proteome</keyword>
<dbReference type="Gene3D" id="1.10.10.60">
    <property type="entry name" value="Homeodomain-like"/>
    <property type="match status" value="2"/>
</dbReference>
<dbReference type="STRING" id="1642818.AWE51_14855"/>
<keyword evidence="2" id="KW-0238">DNA-binding</keyword>
<protein>
    <submittedName>
        <fullName evidence="5">AraC family transcriptional regulator</fullName>
    </submittedName>
</protein>
<comment type="caution">
    <text evidence="5">The sequence shown here is derived from an EMBL/GenBank/DDBJ whole genome shotgun (WGS) entry which is preliminary data.</text>
</comment>
<dbReference type="InterPro" id="IPR018062">
    <property type="entry name" value="HTH_AraC-typ_CS"/>
</dbReference>
<evidence type="ECO:0000259" key="4">
    <source>
        <dbReference type="PROSITE" id="PS01124"/>
    </source>
</evidence>
<accession>A0A162XZT8</accession>
<dbReference type="InterPro" id="IPR011051">
    <property type="entry name" value="RmlC_Cupin_sf"/>
</dbReference>
<dbReference type="Pfam" id="PF12833">
    <property type="entry name" value="HTH_18"/>
    <property type="match status" value="1"/>
</dbReference>
<sequence length="290" mass="34254">MRLTYKEIELKPEKSFSVQRANIPCLEEDWHFHKELELFYIIKSTGTRYVGNSVNRFEPNELYLIGSDLPHLFRNDKEYYKNSIINTKTVDVIIIKFKPDFLGNYFLNLTELQAIKFLFQEANKGLKFSKHASKQVHDLLIQLVKSEGTLSILKLLEILHLLSSNKNYKLLCPKLNNFYFRKDEKEKMAKIINYLNTNFDKKIDLKTIASIAHMTPNSFCRYFKKHTHKSFSQFLNEIRIRNACKLLIQGELQITTICYQSGFNTITNFNRQFKSFIGITPSDYLKKYEL</sequence>
<gene>
    <name evidence="5" type="ORF">AWE51_14855</name>
</gene>
<dbReference type="InterPro" id="IPR009057">
    <property type="entry name" value="Homeodomain-like_sf"/>
</dbReference>
<dbReference type="InterPro" id="IPR014710">
    <property type="entry name" value="RmlC-like_jellyroll"/>
</dbReference>
<keyword evidence="3" id="KW-0804">Transcription</keyword>
<dbReference type="PROSITE" id="PS00041">
    <property type="entry name" value="HTH_ARAC_FAMILY_1"/>
    <property type="match status" value="1"/>
</dbReference>
<evidence type="ECO:0000313" key="6">
    <source>
        <dbReference type="Proteomes" id="UP000076715"/>
    </source>
</evidence>
<dbReference type="SUPFAM" id="SSF51182">
    <property type="entry name" value="RmlC-like cupins"/>
    <property type="match status" value="1"/>
</dbReference>
<dbReference type="AlphaFoldDB" id="A0A162XZT8"/>
<proteinExistence type="predicted"/>